<evidence type="ECO:0000256" key="2">
    <source>
        <dbReference type="ARBA" id="ARBA00011344"/>
    </source>
</evidence>
<dbReference type="InterPro" id="IPR014284">
    <property type="entry name" value="RNA_pol_sigma-70_dom"/>
</dbReference>
<organism evidence="8 9">
    <name type="scientific">Streptomyces siamensis</name>
    <dbReference type="NCBI Taxonomy" id="1274986"/>
    <lineage>
        <taxon>Bacteria</taxon>
        <taxon>Bacillati</taxon>
        <taxon>Actinomycetota</taxon>
        <taxon>Actinomycetes</taxon>
        <taxon>Kitasatosporales</taxon>
        <taxon>Streptomycetaceae</taxon>
        <taxon>Streptomyces</taxon>
    </lineage>
</organism>
<evidence type="ECO:0000256" key="3">
    <source>
        <dbReference type="ARBA" id="ARBA00023015"/>
    </source>
</evidence>
<dbReference type="Gene3D" id="1.10.1740.10">
    <property type="match status" value="1"/>
</dbReference>
<dbReference type="PANTHER" id="PTHR30173:SF43">
    <property type="entry name" value="ECF RNA POLYMERASE SIGMA FACTOR SIGI-RELATED"/>
    <property type="match status" value="1"/>
</dbReference>
<evidence type="ECO:0000256" key="4">
    <source>
        <dbReference type="ARBA" id="ARBA00023082"/>
    </source>
</evidence>
<dbReference type="InterPro" id="IPR052704">
    <property type="entry name" value="ECF_Sigma-70_Domain"/>
</dbReference>
<evidence type="ECO:0000259" key="6">
    <source>
        <dbReference type="Pfam" id="PF04542"/>
    </source>
</evidence>
<name>A0ABP9IU91_9ACTN</name>
<protein>
    <submittedName>
        <fullName evidence="8">Sigma-70 family RNA polymerase sigma factor</fullName>
    </submittedName>
</protein>
<evidence type="ECO:0000259" key="7">
    <source>
        <dbReference type="Pfam" id="PF08281"/>
    </source>
</evidence>
<dbReference type="InterPro" id="IPR013249">
    <property type="entry name" value="RNA_pol_sigma70_r4_t2"/>
</dbReference>
<dbReference type="Proteomes" id="UP001501759">
    <property type="component" value="Unassembled WGS sequence"/>
</dbReference>
<proteinExistence type="inferred from homology"/>
<dbReference type="Pfam" id="PF04542">
    <property type="entry name" value="Sigma70_r2"/>
    <property type="match status" value="1"/>
</dbReference>
<reference evidence="9" key="1">
    <citation type="journal article" date="2019" name="Int. J. Syst. Evol. Microbiol.">
        <title>The Global Catalogue of Microorganisms (GCM) 10K type strain sequencing project: providing services to taxonomists for standard genome sequencing and annotation.</title>
        <authorList>
            <consortium name="The Broad Institute Genomics Platform"/>
            <consortium name="The Broad Institute Genome Sequencing Center for Infectious Disease"/>
            <person name="Wu L."/>
            <person name="Ma J."/>
        </authorList>
    </citation>
    <scope>NUCLEOTIDE SEQUENCE [LARGE SCALE GENOMIC DNA]</scope>
    <source>
        <strain evidence="9">JCM 18409</strain>
    </source>
</reference>
<comment type="subunit">
    <text evidence="2">Interacts transiently with the RNA polymerase catalytic core formed by RpoA, RpoB, RpoC and RpoZ (2 alpha, 1 beta, 1 beta' and 1 omega subunit) to form the RNA polymerase holoenzyme that can initiate transcription.</text>
</comment>
<evidence type="ECO:0000313" key="8">
    <source>
        <dbReference type="EMBL" id="GAA5008238.1"/>
    </source>
</evidence>
<sequence length="309" mass="33146">MGESAWPAEWFEEHRTHLRAVAYRMLGSVSEAEDAVQETWLRADRAGTDGVGNPAGWLTTIVTRVCLNMLRTRKARREEPLDLRAVDAPVPPEDGGDPEEEAALADSVGVAMLVVLDTLSPAERLAFVLHDMFAVPFDEIGPMLEKSPTAVRQLASRARRRVKGVSPLPDSDLTRRRRVVEAFLAATRGGNFDALVALLHPDVVLHADASVIPTPAPVVVSGAVPVAEGAMAATGRARFTGVALLDGTVGLAMAPFGRLALVLAFDFADDGRVTTIRVVADPDRLREIEVAVPQDRAQPEDPTAGEKTS</sequence>
<feature type="domain" description="RNA polymerase sigma factor 70 region 4 type 2" evidence="7">
    <location>
        <begin position="113"/>
        <end position="161"/>
    </location>
</feature>
<dbReference type="NCBIfam" id="TIGR02937">
    <property type="entry name" value="sigma70-ECF"/>
    <property type="match status" value="1"/>
</dbReference>
<keyword evidence="5" id="KW-0804">Transcription</keyword>
<comment type="caution">
    <text evidence="8">The sequence shown here is derived from an EMBL/GenBank/DDBJ whole genome shotgun (WGS) entry which is preliminary data.</text>
</comment>
<dbReference type="RefSeq" id="WP_425589226.1">
    <property type="nucleotide sequence ID" value="NZ_BAABKB010000005.1"/>
</dbReference>
<dbReference type="EMBL" id="BAABKB010000005">
    <property type="protein sequence ID" value="GAA5008238.1"/>
    <property type="molecule type" value="Genomic_DNA"/>
</dbReference>
<gene>
    <name evidence="8" type="ORF">GCM10023335_26760</name>
</gene>
<dbReference type="Gene3D" id="1.10.10.10">
    <property type="entry name" value="Winged helix-like DNA-binding domain superfamily/Winged helix DNA-binding domain"/>
    <property type="match status" value="1"/>
</dbReference>
<accession>A0ABP9IU91</accession>
<dbReference type="InterPro" id="IPR007627">
    <property type="entry name" value="RNA_pol_sigma70_r2"/>
</dbReference>
<dbReference type="InterPro" id="IPR036388">
    <property type="entry name" value="WH-like_DNA-bd_sf"/>
</dbReference>
<dbReference type="SUPFAM" id="SSF54427">
    <property type="entry name" value="NTF2-like"/>
    <property type="match status" value="1"/>
</dbReference>
<dbReference type="InterPro" id="IPR013325">
    <property type="entry name" value="RNA_pol_sigma_r2"/>
</dbReference>
<dbReference type="InterPro" id="IPR013324">
    <property type="entry name" value="RNA_pol_sigma_r3/r4-like"/>
</dbReference>
<evidence type="ECO:0000256" key="1">
    <source>
        <dbReference type="ARBA" id="ARBA00010641"/>
    </source>
</evidence>
<comment type="similarity">
    <text evidence="1">Belongs to the sigma-70 factor family. ECF subfamily.</text>
</comment>
<evidence type="ECO:0000313" key="9">
    <source>
        <dbReference type="Proteomes" id="UP001501759"/>
    </source>
</evidence>
<feature type="domain" description="RNA polymerase sigma-70 region 2" evidence="6">
    <location>
        <begin position="11"/>
        <end position="74"/>
    </location>
</feature>
<dbReference type="SUPFAM" id="SSF88946">
    <property type="entry name" value="Sigma2 domain of RNA polymerase sigma factors"/>
    <property type="match status" value="1"/>
</dbReference>
<dbReference type="InterPro" id="IPR032710">
    <property type="entry name" value="NTF2-like_dom_sf"/>
</dbReference>
<dbReference type="SUPFAM" id="SSF88659">
    <property type="entry name" value="Sigma3 and sigma4 domains of RNA polymerase sigma factors"/>
    <property type="match status" value="1"/>
</dbReference>
<keyword evidence="4" id="KW-0731">Sigma factor</keyword>
<keyword evidence="9" id="KW-1185">Reference proteome</keyword>
<dbReference type="Pfam" id="PF08281">
    <property type="entry name" value="Sigma70_r4_2"/>
    <property type="match status" value="1"/>
</dbReference>
<keyword evidence="3" id="KW-0805">Transcription regulation</keyword>
<dbReference type="Gene3D" id="3.10.450.50">
    <property type="match status" value="1"/>
</dbReference>
<dbReference type="PANTHER" id="PTHR30173">
    <property type="entry name" value="SIGMA 19 FACTOR"/>
    <property type="match status" value="1"/>
</dbReference>
<evidence type="ECO:0000256" key="5">
    <source>
        <dbReference type="ARBA" id="ARBA00023163"/>
    </source>
</evidence>